<organism evidence="9 10">
    <name type="scientific">Acetobacterium woodii (strain ATCC 29683 / DSM 1030 / JCM 2381 / KCTC 1655 / WB1)</name>
    <dbReference type="NCBI Taxonomy" id="931626"/>
    <lineage>
        <taxon>Bacteria</taxon>
        <taxon>Bacillati</taxon>
        <taxon>Bacillota</taxon>
        <taxon>Clostridia</taxon>
        <taxon>Eubacteriales</taxon>
        <taxon>Eubacteriaceae</taxon>
        <taxon>Acetobacterium</taxon>
    </lineage>
</organism>
<reference evidence="9 10" key="2">
    <citation type="journal article" date="2012" name="PLoS ONE">
        <title>An ancient pathway combining carbon dioxide fixation with the generation and utilization of a sodium ion gradient for ATP synthesis.</title>
        <authorList>
            <person name="Poehlein A."/>
            <person name="Schmidt S."/>
            <person name="Kaster A.K."/>
            <person name="Goenrich M."/>
            <person name="Vollmers J."/>
            <person name="Thurmer A."/>
            <person name="Bertsch J."/>
            <person name="Schuchmann K."/>
            <person name="Voigt B."/>
            <person name="Hecker M."/>
            <person name="Daniel R."/>
            <person name="Thauer R.K."/>
            <person name="Gottschalk G."/>
            <person name="Muller V."/>
        </authorList>
    </citation>
    <scope>NUCLEOTIDE SEQUENCE [LARGE SCALE GENOMIC DNA]</scope>
    <source>
        <strain evidence="10">ATCC 29683 / DSM 1030 / JCM 2381 / KCTC 1655 / WB1</strain>
    </source>
</reference>
<evidence type="ECO:0000256" key="6">
    <source>
        <dbReference type="ARBA" id="ARBA00023002"/>
    </source>
</evidence>
<evidence type="ECO:0000313" key="10">
    <source>
        <dbReference type="Proteomes" id="UP000007177"/>
    </source>
</evidence>
<dbReference type="InterPro" id="IPR000415">
    <property type="entry name" value="Nitroreductase-like"/>
</dbReference>
<keyword evidence="5" id="KW-0521">NADP</keyword>
<keyword evidence="7" id="KW-0520">NAD</keyword>
<feature type="domain" description="Nitroreductase" evidence="8">
    <location>
        <begin position="15"/>
        <end position="203"/>
    </location>
</feature>
<dbReference type="InterPro" id="IPR029479">
    <property type="entry name" value="Nitroreductase"/>
</dbReference>
<dbReference type="PANTHER" id="PTHR23026:SF125">
    <property type="entry name" value="OXYGEN-INSENSITIVE NAD(P)H NITROREDUCTASE"/>
    <property type="match status" value="1"/>
</dbReference>
<dbReference type="HOGENOM" id="CLU_070764_4_1_9"/>
<gene>
    <name evidence="9" type="ordered locus">Awo_c32630</name>
</gene>
<dbReference type="KEGG" id="awo:Awo_c32630"/>
<name>H6LK71_ACEWD</name>
<evidence type="ECO:0000256" key="1">
    <source>
        <dbReference type="ARBA" id="ARBA00001917"/>
    </source>
</evidence>
<comment type="similarity">
    <text evidence="2">Belongs to the nitroreductase family.</text>
</comment>
<evidence type="ECO:0000313" key="9">
    <source>
        <dbReference type="EMBL" id="AFA49991.1"/>
    </source>
</evidence>
<dbReference type="InterPro" id="IPR050627">
    <property type="entry name" value="Nitroreductase/BluB"/>
</dbReference>
<dbReference type="Pfam" id="PF00881">
    <property type="entry name" value="Nitroreductase"/>
    <property type="match status" value="1"/>
</dbReference>
<proteinExistence type="inferred from homology"/>
<dbReference type="PANTHER" id="PTHR23026">
    <property type="entry name" value="NADPH NITROREDUCTASE"/>
    <property type="match status" value="1"/>
</dbReference>
<keyword evidence="3" id="KW-0285">Flavoprotein</keyword>
<dbReference type="eggNOG" id="COG0778">
    <property type="taxonomic scope" value="Bacteria"/>
</dbReference>
<dbReference type="STRING" id="931626.Awo_c32630"/>
<evidence type="ECO:0000256" key="5">
    <source>
        <dbReference type="ARBA" id="ARBA00022857"/>
    </source>
</evidence>
<accession>H6LK71</accession>
<comment type="cofactor">
    <cofactor evidence="1">
        <name>FMN</name>
        <dbReference type="ChEBI" id="CHEBI:58210"/>
    </cofactor>
</comment>
<evidence type="ECO:0000256" key="3">
    <source>
        <dbReference type="ARBA" id="ARBA00022630"/>
    </source>
</evidence>
<dbReference type="InterPro" id="IPR033878">
    <property type="entry name" value="NfsB-like"/>
</dbReference>
<evidence type="ECO:0000259" key="8">
    <source>
        <dbReference type="Pfam" id="PF00881"/>
    </source>
</evidence>
<dbReference type="Proteomes" id="UP000007177">
    <property type="component" value="Chromosome"/>
</dbReference>
<reference evidence="10" key="1">
    <citation type="submission" date="2011-07" db="EMBL/GenBank/DDBJ databases">
        <title>Complete genome sequence of Acetobacterium woodii.</title>
        <authorList>
            <person name="Poehlein A."/>
            <person name="Schmidt S."/>
            <person name="Kaster A.-K."/>
            <person name="Goenrich M."/>
            <person name="Vollmers J."/>
            <person name="Thuermer A."/>
            <person name="Gottschalk G."/>
            <person name="Thauer R.K."/>
            <person name="Daniel R."/>
            <person name="Mueller V."/>
        </authorList>
    </citation>
    <scope>NUCLEOTIDE SEQUENCE [LARGE SCALE GENOMIC DNA]</scope>
    <source>
        <strain evidence="10">ATCC 29683 / DSM 1030 / JCM 2381 / KCTC 1655 / WB1</strain>
    </source>
</reference>
<dbReference type="GO" id="GO:0046256">
    <property type="term" value="P:2,4,6-trinitrotoluene catabolic process"/>
    <property type="evidence" value="ECO:0007669"/>
    <property type="project" value="TreeGrafter"/>
</dbReference>
<keyword evidence="10" id="KW-1185">Reference proteome</keyword>
<dbReference type="Gene3D" id="3.40.109.10">
    <property type="entry name" value="NADH Oxidase"/>
    <property type="match status" value="1"/>
</dbReference>
<dbReference type="GO" id="GO:0005829">
    <property type="term" value="C:cytosol"/>
    <property type="evidence" value="ECO:0007669"/>
    <property type="project" value="TreeGrafter"/>
</dbReference>
<evidence type="ECO:0000256" key="2">
    <source>
        <dbReference type="ARBA" id="ARBA00007118"/>
    </source>
</evidence>
<sequence>MTMANINQTILDAFRSRYACKGYDPEKKVSAQDFDTILEVAHLSPSSFGFEPWKILILEDPKIKEKLAPIAWGARNSLNGASHFVILLARKKIDTLNSSDYITHIMKDIQKLPDEIIATRRETFKNFQENDFDLLESDRAIFDWACKQTYIVLANMLTTAALLGIDSCPIEGFDRAAVNTLLATENIIDPDHFGVSVMVSFGYGNKPPHQKTRQPLSDVVIRK</sequence>
<dbReference type="GO" id="GO:0046857">
    <property type="term" value="F:oxidoreductase activity, acting on other nitrogenous compounds as donors, with NAD or NADP as acceptor"/>
    <property type="evidence" value="ECO:0007669"/>
    <property type="project" value="TreeGrafter"/>
</dbReference>
<dbReference type="AlphaFoldDB" id="H6LK71"/>
<keyword evidence="6" id="KW-0560">Oxidoreductase</keyword>
<evidence type="ECO:0000256" key="4">
    <source>
        <dbReference type="ARBA" id="ARBA00022643"/>
    </source>
</evidence>
<dbReference type="EMBL" id="CP002987">
    <property type="protein sequence ID" value="AFA49991.1"/>
    <property type="molecule type" value="Genomic_DNA"/>
</dbReference>
<dbReference type="CDD" id="cd02149">
    <property type="entry name" value="NfsB-like"/>
    <property type="match status" value="1"/>
</dbReference>
<dbReference type="SUPFAM" id="SSF55469">
    <property type="entry name" value="FMN-dependent nitroreductase-like"/>
    <property type="match status" value="1"/>
</dbReference>
<evidence type="ECO:0000256" key="7">
    <source>
        <dbReference type="ARBA" id="ARBA00023027"/>
    </source>
</evidence>
<protein>
    <submittedName>
        <fullName evidence="9">NADPH nitroreductase</fullName>
    </submittedName>
</protein>
<keyword evidence="4" id="KW-0288">FMN</keyword>